<comment type="subunit">
    <text evidence="2 5">Homopentamer.</text>
</comment>
<evidence type="ECO:0000256" key="1">
    <source>
        <dbReference type="ARBA" id="ARBA00009764"/>
    </source>
</evidence>
<feature type="domain" description="Flagellar hook-associated protein 2 C-terminal" evidence="7">
    <location>
        <begin position="226"/>
        <end position="449"/>
    </location>
</feature>
<name>A0ABV1N0I7_9GAMM</name>
<protein>
    <recommendedName>
        <fullName evidence="5">Flagellar hook-associated protein 2</fullName>
        <shortName evidence="5">HAP2</shortName>
    </recommendedName>
    <alternativeName>
        <fullName evidence="5">Flagellar cap protein</fullName>
    </alternativeName>
</protein>
<dbReference type="Proteomes" id="UP001472978">
    <property type="component" value="Unassembled WGS sequence"/>
</dbReference>
<dbReference type="RefSeq" id="WP_349756755.1">
    <property type="nucleotide sequence ID" value="NZ_JBEGCI010000001.1"/>
</dbReference>
<evidence type="ECO:0000256" key="5">
    <source>
        <dbReference type="RuleBase" id="RU362066"/>
    </source>
</evidence>
<comment type="similarity">
    <text evidence="1 5">Belongs to the FliD family.</text>
</comment>
<keyword evidence="8" id="KW-0969">Cilium</keyword>
<evidence type="ECO:0000256" key="3">
    <source>
        <dbReference type="ARBA" id="ARBA00023054"/>
    </source>
</evidence>
<evidence type="ECO:0000313" key="8">
    <source>
        <dbReference type="EMBL" id="MEQ6887233.1"/>
    </source>
</evidence>
<dbReference type="InterPro" id="IPR010809">
    <property type="entry name" value="FliD_C"/>
</dbReference>
<dbReference type="PANTHER" id="PTHR30288">
    <property type="entry name" value="FLAGELLAR CAP/ASSEMBLY PROTEIN FLID"/>
    <property type="match status" value="1"/>
</dbReference>
<dbReference type="Pfam" id="PF07196">
    <property type="entry name" value="Flagellin_IN"/>
    <property type="match status" value="1"/>
</dbReference>
<evidence type="ECO:0000313" key="9">
    <source>
        <dbReference type="Proteomes" id="UP001472978"/>
    </source>
</evidence>
<dbReference type="Pfam" id="PF07195">
    <property type="entry name" value="FliD_C"/>
    <property type="match status" value="1"/>
</dbReference>
<gene>
    <name evidence="8" type="primary">fliD</name>
    <name evidence="8" type="ORF">ABE957_00895</name>
</gene>
<sequence length="468" mass="48921">MASISSLGIGSGLDLNGLLDQLRSAEREKLAPLTVQRSQEQSKISAFGRLQSGLNKFQDAVAALNDPSLFEGLSAKVQGDGLSAITSAEASPGRYEVSVNRTATAGTLATKSTDATYSPDEALFTEATTLTLDFGAAYNADGTLDDAQTPSGDSVTMEFAAGSSLEEVRDAINADEEAGVDASIVNDGTGYRLALSSRQTGKEASLVGLSFDSGPLSEDATTLRPGNDAELGINGITITSPTNTVEGAIQGVTLELDPSYAGETLSLEVSRDTGGLKKAVGKLVSSYNELQSTIGRMTAYGGDDSASGELIGDRTVRNIESDLVRDLTGSVAGGELSVMSQFGVSLNEKGRLELDEEKLGEVVAADPDQLADFFAGADEEGGLAGRVDATLGRFLDDDGLIASAIEGSESQVESLDRRYARMEQSVESTVARYRAQFGQLDAMIANMNQTSSYLTQQFASLDAQLGRD</sequence>
<keyword evidence="8" id="KW-0282">Flagellum</keyword>
<keyword evidence="8" id="KW-0966">Cell projection</keyword>
<dbReference type="InterPro" id="IPR010810">
    <property type="entry name" value="Flagellin_hook_IN_motif"/>
</dbReference>
<evidence type="ECO:0000259" key="6">
    <source>
        <dbReference type="Pfam" id="PF02465"/>
    </source>
</evidence>
<dbReference type="InterPro" id="IPR040026">
    <property type="entry name" value="FliD"/>
</dbReference>
<dbReference type="PANTHER" id="PTHR30288:SF0">
    <property type="entry name" value="FLAGELLAR HOOK-ASSOCIATED PROTEIN 2"/>
    <property type="match status" value="1"/>
</dbReference>
<keyword evidence="4 5" id="KW-0975">Bacterial flagellum</keyword>
<dbReference type="InterPro" id="IPR003481">
    <property type="entry name" value="FliD_N"/>
</dbReference>
<reference evidence="8 9" key="1">
    <citation type="submission" date="2024-05" db="EMBL/GenBank/DDBJ databases">
        <title>Halomonas sp. CS7 16S ribosomal RNA gene Genome sequencing and assembly.</title>
        <authorList>
            <person name="Yook S."/>
        </authorList>
    </citation>
    <scope>NUCLEOTIDE SEQUENCE [LARGE SCALE GENOMIC DNA]</scope>
    <source>
        <strain evidence="8 9">CS7</strain>
    </source>
</reference>
<evidence type="ECO:0000256" key="2">
    <source>
        <dbReference type="ARBA" id="ARBA00011255"/>
    </source>
</evidence>
<evidence type="ECO:0000259" key="7">
    <source>
        <dbReference type="Pfam" id="PF07195"/>
    </source>
</evidence>
<keyword evidence="5" id="KW-0964">Secreted</keyword>
<evidence type="ECO:0000256" key="4">
    <source>
        <dbReference type="ARBA" id="ARBA00023143"/>
    </source>
</evidence>
<feature type="domain" description="Flagellar hook-associated protein 2 N-terminal" evidence="6">
    <location>
        <begin position="11"/>
        <end position="105"/>
    </location>
</feature>
<accession>A0ABV1N0I7</accession>
<comment type="function">
    <text evidence="5">Required for morphogenesis and for the elongation of the flagellar filament by facilitating polymerization of the flagellin monomers at the tip of growing filament. Forms a capping structure, which prevents flagellin subunits (transported through the central channel of the flagellum) from leaking out without polymerization at the distal end.</text>
</comment>
<dbReference type="EMBL" id="JBEGCI010000001">
    <property type="protein sequence ID" value="MEQ6887233.1"/>
    <property type="molecule type" value="Genomic_DNA"/>
</dbReference>
<keyword evidence="3" id="KW-0175">Coiled coil</keyword>
<comment type="caution">
    <text evidence="8">The sequence shown here is derived from an EMBL/GenBank/DDBJ whole genome shotgun (WGS) entry which is preliminary data.</text>
</comment>
<comment type="subcellular location">
    <subcellularLocation>
        <location evidence="5">Secreted</location>
    </subcellularLocation>
    <subcellularLocation>
        <location evidence="5">Bacterial flagellum</location>
    </subcellularLocation>
</comment>
<keyword evidence="9" id="KW-1185">Reference proteome</keyword>
<proteinExistence type="inferred from homology"/>
<organism evidence="8 9">
    <name type="scientific">Halomonas pelophila</name>
    <dbReference type="NCBI Taxonomy" id="3151122"/>
    <lineage>
        <taxon>Bacteria</taxon>
        <taxon>Pseudomonadati</taxon>
        <taxon>Pseudomonadota</taxon>
        <taxon>Gammaproteobacteria</taxon>
        <taxon>Oceanospirillales</taxon>
        <taxon>Halomonadaceae</taxon>
        <taxon>Halomonas</taxon>
    </lineage>
</organism>
<dbReference type="Pfam" id="PF02465">
    <property type="entry name" value="FliD_N"/>
    <property type="match status" value="1"/>
</dbReference>